<keyword evidence="4" id="KW-0436">Ligase</keyword>
<dbReference type="InterPro" id="IPR009081">
    <property type="entry name" value="PP-bd_ACP"/>
</dbReference>
<feature type="domain" description="Carrier" evidence="7">
    <location>
        <begin position="767"/>
        <end position="841"/>
    </location>
</feature>
<dbReference type="PANTHER" id="PTHR45527">
    <property type="entry name" value="NONRIBOSOMAL PEPTIDE SYNTHETASE"/>
    <property type="match status" value="1"/>
</dbReference>
<dbReference type="FunFam" id="3.30.559.10:FF:000016">
    <property type="entry name" value="Nonribosomal peptide synthase Pes1"/>
    <property type="match status" value="1"/>
</dbReference>
<dbReference type="InterPro" id="IPR020845">
    <property type="entry name" value="AMP-binding_CS"/>
</dbReference>
<accession>A0AAD4CD39</accession>
<dbReference type="Pfam" id="PF00668">
    <property type="entry name" value="Condensation"/>
    <property type="match status" value="4"/>
</dbReference>
<keyword evidence="5" id="KW-0677">Repeat</keyword>
<evidence type="ECO:0000256" key="2">
    <source>
        <dbReference type="ARBA" id="ARBA00022450"/>
    </source>
</evidence>
<dbReference type="FunFam" id="3.30.559.30:FF:000002">
    <property type="entry name" value="Nonribosomal peptide synthase Pes1"/>
    <property type="match status" value="1"/>
</dbReference>
<comment type="caution">
    <text evidence="8">The sequence shown here is derived from an EMBL/GenBank/DDBJ whole genome shotgun (WGS) entry which is preliminary data.</text>
</comment>
<dbReference type="Gene3D" id="3.30.559.10">
    <property type="entry name" value="Chloramphenicol acetyltransferase-like domain"/>
    <property type="match status" value="4"/>
</dbReference>
<dbReference type="GO" id="GO:1904091">
    <property type="term" value="F:non-ribosomal peptide synthetase activity"/>
    <property type="evidence" value="ECO:0007669"/>
    <property type="project" value="UniProtKB-ARBA"/>
</dbReference>
<dbReference type="FunFam" id="1.10.1200.10:FF:000005">
    <property type="entry name" value="Nonribosomal peptide synthetase 1"/>
    <property type="match status" value="1"/>
</dbReference>
<dbReference type="Proteomes" id="UP001194746">
    <property type="component" value="Unassembled WGS sequence"/>
</dbReference>
<dbReference type="SMART" id="SM00823">
    <property type="entry name" value="PKS_PP"/>
    <property type="match status" value="3"/>
</dbReference>
<gene>
    <name evidence="8" type="ORF">FE257_001910</name>
</gene>
<keyword evidence="9" id="KW-1185">Reference proteome</keyword>
<evidence type="ECO:0000256" key="5">
    <source>
        <dbReference type="ARBA" id="ARBA00022737"/>
    </source>
</evidence>
<dbReference type="SUPFAM" id="SSF56801">
    <property type="entry name" value="Acetyl-CoA synthetase-like"/>
    <property type="match status" value="3"/>
</dbReference>
<keyword evidence="2" id="KW-0596">Phosphopantetheine</keyword>
<dbReference type="SUPFAM" id="SSF52777">
    <property type="entry name" value="CoA-dependent acyltransferases"/>
    <property type="match status" value="8"/>
</dbReference>
<dbReference type="PROSITE" id="PS00012">
    <property type="entry name" value="PHOSPHOPANTETHEINE"/>
    <property type="match status" value="2"/>
</dbReference>
<dbReference type="SUPFAM" id="SSF47336">
    <property type="entry name" value="ACP-like"/>
    <property type="match status" value="3"/>
</dbReference>
<evidence type="ECO:0000313" key="8">
    <source>
        <dbReference type="EMBL" id="KAF9884280.1"/>
    </source>
</evidence>
<dbReference type="FunFam" id="3.30.559.30:FF:000003">
    <property type="entry name" value="Nonribosomal peptide synthase SidD"/>
    <property type="match status" value="1"/>
</dbReference>
<organism evidence="8 9">
    <name type="scientific">Aspergillus nanangensis</name>
    <dbReference type="NCBI Taxonomy" id="2582783"/>
    <lineage>
        <taxon>Eukaryota</taxon>
        <taxon>Fungi</taxon>
        <taxon>Dikarya</taxon>
        <taxon>Ascomycota</taxon>
        <taxon>Pezizomycotina</taxon>
        <taxon>Eurotiomycetes</taxon>
        <taxon>Eurotiomycetidae</taxon>
        <taxon>Eurotiales</taxon>
        <taxon>Aspergillaceae</taxon>
        <taxon>Aspergillus</taxon>
        <taxon>Aspergillus subgen. Circumdati</taxon>
    </lineage>
</organism>
<dbReference type="InterPro" id="IPR010071">
    <property type="entry name" value="AA_adenyl_dom"/>
</dbReference>
<evidence type="ECO:0000256" key="6">
    <source>
        <dbReference type="ARBA" id="ARBA00029454"/>
    </source>
</evidence>
<dbReference type="CDD" id="cd19542">
    <property type="entry name" value="CT_NRPS-like"/>
    <property type="match status" value="2"/>
</dbReference>
<proteinExistence type="inferred from homology"/>
<dbReference type="EMBL" id="VCAU01000127">
    <property type="protein sequence ID" value="KAF9884280.1"/>
    <property type="molecule type" value="Genomic_DNA"/>
</dbReference>
<dbReference type="CDD" id="cd19545">
    <property type="entry name" value="FUM14_C_NRPS-like"/>
    <property type="match status" value="1"/>
</dbReference>
<dbReference type="Gene3D" id="3.30.300.30">
    <property type="match status" value="3"/>
</dbReference>
<evidence type="ECO:0000256" key="3">
    <source>
        <dbReference type="ARBA" id="ARBA00022553"/>
    </source>
</evidence>
<dbReference type="GO" id="GO:0043041">
    <property type="term" value="P:amino acid activation for nonribosomal peptide biosynthetic process"/>
    <property type="evidence" value="ECO:0007669"/>
    <property type="project" value="TreeGrafter"/>
</dbReference>
<dbReference type="PROSITE" id="PS50075">
    <property type="entry name" value="CARRIER"/>
    <property type="match status" value="3"/>
</dbReference>
<evidence type="ECO:0000256" key="4">
    <source>
        <dbReference type="ARBA" id="ARBA00022598"/>
    </source>
</evidence>
<protein>
    <recommendedName>
        <fullName evidence="7">Carrier domain-containing protein</fullName>
    </recommendedName>
</protein>
<dbReference type="InterPro" id="IPR020806">
    <property type="entry name" value="PKS_PP-bd"/>
</dbReference>
<dbReference type="PROSITE" id="PS00455">
    <property type="entry name" value="AMP_BINDING"/>
    <property type="match status" value="3"/>
</dbReference>
<dbReference type="Pfam" id="PF00501">
    <property type="entry name" value="AMP-binding"/>
    <property type="match status" value="3"/>
</dbReference>
<dbReference type="Gene3D" id="1.10.1200.10">
    <property type="entry name" value="ACP-like"/>
    <property type="match status" value="3"/>
</dbReference>
<reference evidence="8" key="1">
    <citation type="journal article" date="2019" name="Beilstein J. Org. Chem.">
        <title>Nanangenines: drimane sesquiterpenoids as the dominant metabolite cohort of a novel Australian fungus, Aspergillus nanangensis.</title>
        <authorList>
            <person name="Lacey H.J."/>
            <person name="Gilchrist C.L.M."/>
            <person name="Crombie A."/>
            <person name="Kalaitzis J.A."/>
            <person name="Vuong D."/>
            <person name="Rutledge P.J."/>
            <person name="Turner P."/>
            <person name="Pitt J.I."/>
            <person name="Lacey E."/>
            <person name="Chooi Y.H."/>
            <person name="Piggott A.M."/>
        </authorList>
    </citation>
    <scope>NUCLEOTIDE SEQUENCE</scope>
    <source>
        <strain evidence="8">MST-FP2251</strain>
    </source>
</reference>
<dbReference type="Gene3D" id="3.40.50.12780">
    <property type="entry name" value="N-terminal domain of ligase-like"/>
    <property type="match status" value="3"/>
</dbReference>
<dbReference type="InterPro" id="IPR036736">
    <property type="entry name" value="ACP-like_sf"/>
</dbReference>
<dbReference type="InterPro" id="IPR045851">
    <property type="entry name" value="AMP-bd_C_sf"/>
</dbReference>
<evidence type="ECO:0000313" key="9">
    <source>
        <dbReference type="Proteomes" id="UP001194746"/>
    </source>
</evidence>
<dbReference type="NCBIfam" id="NF003417">
    <property type="entry name" value="PRK04813.1"/>
    <property type="match status" value="3"/>
</dbReference>
<comment type="pathway">
    <text evidence="1">Secondary metabolite biosynthesis.</text>
</comment>
<dbReference type="GO" id="GO:0005737">
    <property type="term" value="C:cytoplasm"/>
    <property type="evidence" value="ECO:0007669"/>
    <property type="project" value="TreeGrafter"/>
</dbReference>
<dbReference type="GO" id="GO:0016874">
    <property type="term" value="F:ligase activity"/>
    <property type="evidence" value="ECO:0007669"/>
    <property type="project" value="UniProtKB-KW"/>
</dbReference>
<dbReference type="GO" id="GO:0044550">
    <property type="term" value="P:secondary metabolite biosynthetic process"/>
    <property type="evidence" value="ECO:0007669"/>
    <property type="project" value="TreeGrafter"/>
</dbReference>
<dbReference type="InterPro" id="IPR000873">
    <property type="entry name" value="AMP-dep_synth/lig_dom"/>
</dbReference>
<dbReference type="GO" id="GO:0031177">
    <property type="term" value="F:phosphopantetheine binding"/>
    <property type="evidence" value="ECO:0007669"/>
    <property type="project" value="InterPro"/>
</dbReference>
<dbReference type="InterPro" id="IPR042099">
    <property type="entry name" value="ANL_N_sf"/>
</dbReference>
<dbReference type="FunFam" id="3.30.300.30:FF:000015">
    <property type="entry name" value="Nonribosomal peptide synthase SidD"/>
    <property type="match status" value="3"/>
</dbReference>
<name>A0AAD4CD39_ASPNN</name>
<dbReference type="CDD" id="cd05918">
    <property type="entry name" value="A_NRPS_SidN3_like"/>
    <property type="match status" value="3"/>
</dbReference>
<dbReference type="InterPro" id="IPR001242">
    <property type="entry name" value="Condensation_dom"/>
</dbReference>
<sequence>MTAHNLPTSHNGEEGIACLFPELPGNATTEKEHRTVEIDALGFTNLAKCAELYQTPRHLVLAGIWAVVLQRFTRSDHIRFAVIHEQNHNYDGRVYSRILRTEQQFSELTENKSWGALPLGGAGRSFNTAIFVLNNKPAVALTSNHLECRQATVINLVLTQQNIALEFCPKSIAATFAKPVGGAIAEALAHVLTIPHIKIQSINLFSHAQKQQVTLWQSAPMTDSEKDFFFDHVSLQTNNQPDAIAVESFDGQWTYGNLDRASSILAAQLQHRGVRSGVFVPVCFEKTCFAVLAMLAINKAGGAFVPCDPSHPTERLQQVVRRVQARLVLTSAAQRDLFARFSDLEVMIVSTETIHVCSLILESYYQRPENPESPAYVLFTSGSTGVPKACEISHRAFANISKQVSALHLTADTRALQFASFVFGMSIIEVFCTLAAGGMICMVSDEQRLNSLALTMSEMRINWALMTPTVLGSLRPQDLPYLRHLLIAGESLGEAQLRTWSRDTTVFQAFGLTEWTGIFAVSERIIHTDQRRTIGRPVNGHAWLVNPENVHVLAPIGAPGELVITGPALAAGYLGDQERTSAAFFADFPWMRGWEGLEPRSRVYKTGDILRYNPDGSLQYCGRKDHQVKIRGMRLELGEVESNILTLLPESKQAVAMVLDPRDSDERQILVAFVVLSPTIPATRDIDHNMQFVEMDAQCQAAVTASKRRLRDRLPDYMVPQYLLPVTAVPTTITGKVDRQKLAQAGSQLTMDDIQRIAGARQAEHRAPSTENERLVSEMVCEVLSRSSVGMQDNFFDLAGDSVAAMKMTGLARRRGVALTVADIFNRPVLADLTARLVQVEGKKKKSKATNGTKMMEEPFALLLQGGDASQLLQEVAQQTQLHPSRIVDAYPCTPLQEGLCALSAQDPTAYKARVVCQLQKGIDLTAVTSAWEQTVQSNDILRTRFVVSSVHGTIQAVVREEFEWDHARDLETYAARVSQESMGIGQRLVRACLITKGNQPAKFVLFIHHALCDRWSIRLLLEQMQAHLSMPGDMIHRPFRPFIEHILTTRSGCQEYWTAELEDIRASVFPELPAPGYSPNADQTSTFKLHLPERVARNIGTMATYVRLAWAIVLAHNTSIDEVVFGATVTGRGADLRGIEELSGPTIATLPLRVVLDREKTAADLLSAVQQQMVDLIPFEQAGLQNIQQYGVQAASACQFQNQLIIQPAWTKPLDMFPNCELTAATIGGFASYALCLECYVAADERHLDIVTLFDSKVIEAPRVLRLIAHLEYILGRILEQPHQPLSSWSRVSPHDLSDLLEWNAVVPPRPQKTVHGIIRSRTHKAPDALAICACDGMFTYNDLDRFSTLLASDLLRRGGRPGMIIPLLFEKGCWAIIAMMAVLKIGAGIAQLDPSYPLERIRSIYTQTGSPVILCSPGFAQIVEDLGSQATIVHAELSIWQQTPSERSLPAVESTAILYLIFTSGSTGEPKGLVVDHAAFIASAQAYIPEIQLDRQSRMLQFASVAFDAYYVEVFPTLMAGGCVCVPSDTERTNSIHSAMNKMQVTHTLFTPSYSRLVEPTKVPSLRVVWLIGEPVLDSDVAKWAPRVRLLNGYGPAECAAATATQHYDQSAATKIHPQDIGHPRGCVAWVCDPRNSENLVPIGGVGELLIEGPIVGSGYLNDPVKTAAAFPDPPQWLQRFRGKALSRVYKTGDLVRFHEDGRLRFIGRIGDQVKLRGQRIEPSHVEHHLLREFHRAVEVAVVVGTPKGVQRRPALVAFVLLADDQEDGDDDDGGDDTATGNKSTIFAVPSQHFHHRAGAAREKLQQILPDFMIPTLMIPITLMPRTNSGKLDRKRLKEEVASRTFAELVQYELAGGGDGDAVYRPSTDAEQELLAIWSRVLRIPSETIGVHQSFYHFGGDSITAMLVVSQARSGPLGLVVSVNDILRLRTIAQIAAQAEANCSSRQIQLIPDMLDTPFDLIPIQQLFFNANPHGQNRFSHNLLLHLKEHITPGQLEAAVEGLAKTHAMLRGRFIQSANGQWKQLISKEVKGSIGCRSHTLPDRILLDTIIAKTQKSLNITTGPVFAVDLINIGNEQAIFLIAHHLVVDMVSWTVLLADLEKLLRGRSIRPPLTSFQRWSNLLARRGRQIPSLPGVKTPGLDASSFWGVSEEANTLENAHDMVVQIDPCTTSALLGCANQAFGTQPIELLHAALLFSFTEAFPDRSPPTIFLEGHGREPWDASIDLTQTVGWFTIIAPVPAQDIVPGDLPAVVRACKDARRSLRGNGMEAAFTTQYYNSSNKQGVQKVQPMEIILNYAGRYEGQLSQTNTLFEIESLRRQKIYNASGKLRRWSIIDINALVEGGESLSLAFTFPKTCDVSTTLDPWISTLRKTLGVMATDFGAYPRSYTLSDFPLLDLDYEQLERLQTALSDSGIALDNIEGVYPCAPLQRGILLSQAKNPHQYHVVMSWQVNTADGPIDAVPRARAAVEKVIARHASLRTVFIQSSSGGVYDQVVLSTVRQDSAIMVVRSDAAGTQALPGAEEGDFQLSPGCPSRFSIYVSGDRKVYIRLDITHALTDARTLEIIQRELCLAYDGKISSEKAPIYTEYISFIREQDRNAARIYWDNYLDACEPCLFPMLTEHSEDGADQNHDYTFTIETMATINAYCKAHNVTAATVFSAAWALVLHSFVGSDHVCFGYLNSGRELPLPGASDIAGPLINVLTISTHLDDITAGDLLQNIHTGYLESLAHQTYPLADILHSKGMADTHLFNTVLSIQRTLPRTNPISSSSSTSLDLVQRHDPSEYAIALNIDIEETRTVIHLRHWLSTVSDQQALLIASSFTQAVDQIVANDQVLATKMDLVSGQHHSLLRGWNQTVPAAPSLCVHEFFQQRVLEVPQKHAVCTSTTTLSYRQLDRLSDSLACYLSQIGIGGGDFVPLCLEKSRWTVVALMGVMKTGAAFALLDATHPDQRLQDLCQDIGSDFILSSADQASRCTRLAKTVVTVGAENDAWRTTSRVICRPQAANTPNHALCLVFTSGSTGKPKGAILSHESFCVMASAADSLWRVTPSTRFAQFASYAFDAGLLEMLLPLTRGATTCILSEVERRDFLAETLTRLEVSHALLTPSVSRTITPAEVPYLAVLGSAGEPITQLDINRWATQVQLLNIYGPAECTVEAVCQANVTESSRPGDIGRPVGCVAWVVDPQDPERLLPVGALGELLLEGRIVGLGYLNNPNATQQAYINPPRWLRELRGSDSNVRVYRTGDLVRYRPDGQISIYGRKDTQIKIRGQRIELGEVEYQVHACLEGAQDVVVDLLADSGRPSETPRLFAFVCCSADTASSSADGQVLAADDRFREKAAVCSSKLFDNLPAYMVPSHFVPLAAIPLNPSGKANRKQLRAFINALSAEELQRYRPIVQKQAELSSPEEHLLQGIWADVLGLKKEHIGADVHFFQVGGDSVNAMRVAAKARSQGLDISVAHIFSHPRLSALAQAGRSQEMKEFQPKPFSLSPVRDIEFWAALLQARGVIPPGAGIVDILPTSVGQAFFLERPTLHHFTFQLDGELDVDRLRAACAKVYQHYSILRTVFVKYGDQVLQVVLDNVALPFHHIITDGDPAELNERLRVAERKPSPPLLERLVFAFILLSNPRRQTAQLLFRMSHAQWDGLSLGELFVPLREAWESKPLTPVTQLSTVMYYRAARDKSKSLHFWREYLQGSEITPLCRALVHEEDLDLSQGETIWENINLQPAPIPPPGTTMASVVKAAWALILAKERGTKDIVFGQTVNGRSSALTNIDNVLGCCLNFIPVRVQLQDSWSVQDLLQHAQAQYQKTVAHDDIEFQDIVDKCTSWAASTDLNTIVQHQNIPLTHLMPLGGLKTQFTLNGYFRPGRELFIFTEPDGDLLSVQFCVNPNMMEMAKAKVLHQRLVKLIVDLCQNPDESIMGLL</sequence>
<feature type="domain" description="Carrier" evidence="7">
    <location>
        <begin position="1867"/>
        <end position="1945"/>
    </location>
</feature>
<dbReference type="Pfam" id="PF00550">
    <property type="entry name" value="PP-binding"/>
    <property type="match status" value="3"/>
</dbReference>
<feature type="domain" description="Carrier" evidence="7">
    <location>
        <begin position="3404"/>
        <end position="3480"/>
    </location>
</feature>
<dbReference type="FunFam" id="3.40.50.12780:FF:000014">
    <property type="entry name" value="Nonribosomal peptide synthetase 1"/>
    <property type="match status" value="1"/>
</dbReference>
<dbReference type="InterPro" id="IPR023213">
    <property type="entry name" value="CAT-like_dom_sf"/>
</dbReference>
<dbReference type="PANTHER" id="PTHR45527:SF12">
    <property type="entry name" value="NONRIBOSOMAL PEPTIDE SYNTHETASE IVOA"/>
    <property type="match status" value="1"/>
</dbReference>
<dbReference type="InterPro" id="IPR006162">
    <property type="entry name" value="Ppantetheine_attach_site"/>
</dbReference>
<reference evidence="8" key="2">
    <citation type="submission" date="2020-02" db="EMBL/GenBank/DDBJ databases">
        <authorList>
            <person name="Gilchrist C.L.M."/>
            <person name="Chooi Y.-H."/>
        </authorList>
    </citation>
    <scope>NUCLEOTIDE SEQUENCE</scope>
    <source>
        <strain evidence="8">MST-FP2251</strain>
    </source>
</reference>
<evidence type="ECO:0000259" key="7">
    <source>
        <dbReference type="PROSITE" id="PS50075"/>
    </source>
</evidence>
<keyword evidence="3" id="KW-0597">Phosphoprotein</keyword>
<dbReference type="Gene3D" id="3.30.559.30">
    <property type="entry name" value="Nonribosomal peptide synthetase, condensation domain"/>
    <property type="match status" value="4"/>
</dbReference>
<dbReference type="NCBIfam" id="TIGR01733">
    <property type="entry name" value="AA-adenyl-dom"/>
    <property type="match status" value="3"/>
</dbReference>
<evidence type="ECO:0000256" key="1">
    <source>
        <dbReference type="ARBA" id="ARBA00005179"/>
    </source>
</evidence>
<comment type="similarity">
    <text evidence="6">Belongs to the NRP synthetase family.</text>
</comment>